<dbReference type="InterPro" id="IPR006145">
    <property type="entry name" value="PsdUridine_synth_RsuA/RluA"/>
</dbReference>
<dbReference type="EMBL" id="CP007711">
    <property type="protein sequence ID" value="AIV03716.1"/>
    <property type="molecule type" value="Genomic_DNA"/>
</dbReference>
<dbReference type="KEGG" id="mgj:MGM1_3440"/>
<comment type="catalytic activity">
    <reaction evidence="1 6">
        <text>a uridine in RNA = a pseudouridine in RNA</text>
        <dbReference type="Rhea" id="RHEA:48348"/>
        <dbReference type="Rhea" id="RHEA-COMP:12068"/>
        <dbReference type="Rhea" id="RHEA-COMP:12069"/>
        <dbReference type="ChEBI" id="CHEBI:65314"/>
        <dbReference type="ChEBI" id="CHEBI:65315"/>
    </reaction>
</comment>
<comment type="function">
    <text evidence="6">Responsible for synthesis of pseudouridine from uracil.</text>
</comment>
<dbReference type="CDD" id="cd02869">
    <property type="entry name" value="PseudoU_synth_RluA_like"/>
    <property type="match status" value="1"/>
</dbReference>
<name>A0A097SSZ9_9BACT</name>
<dbReference type="GO" id="GO:0120159">
    <property type="term" value="F:rRNA pseudouridine synthase activity"/>
    <property type="evidence" value="ECO:0007669"/>
    <property type="project" value="UniProtKB-ARBA"/>
</dbReference>
<dbReference type="InterPro" id="IPR002942">
    <property type="entry name" value="S4_RNA-bd"/>
</dbReference>
<evidence type="ECO:0000256" key="5">
    <source>
        <dbReference type="PROSITE-ProRule" id="PRU00182"/>
    </source>
</evidence>
<sequence length="313" mass="36703">MKILKANHNDANLRIDKFVRKVLPNAKLSEIYKLLRTKKIKVNQHKVNPTYRINLNDEIVFYLDENHFTKQLKPKTNAIDFKVVYEDNNLLIVFKPYGLVVHTDESGTTNTLINQVTNYLIDKNEFNPHEQNSFTPTLINRIDLNTAGLVIIAKNRMSSIILNEKMKTHEIRKFYLTKVYGIIDPKKATISAYLTRFNDKKNVLITPKIISKDSKQIITKYELKKHDHQTSLIEIELLTGRTHQIRAHMQYLGHPLVGEQKYSSAKFKKLSNYKHQRLIAYKIIFQFKSSANELEYLNNKEIKLSEQEVNKYL</sequence>
<evidence type="ECO:0000256" key="3">
    <source>
        <dbReference type="ARBA" id="ARBA00023235"/>
    </source>
</evidence>
<evidence type="ECO:0000313" key="9">
    <source>
        <dbReference type="Proteomes" id="UP000030066"/>
    </source>
</evidence>
<dbReference type="Pfam" id="PF00849">
    <property type="entry name" value="PseudoU_synth_2"/>
    <property type="match status" value="1"/>
</dbReference>
<dbReference type="EC" id="5.4.99.-" evidence="6"/>
<accession>A0A097SSZ9</accession>
<dbReference type="InterPro" id="IPR036986">
    <property type="entry name" value="S4_RNA-bd_sf"/>
</dbReference>
<dbReference type="InterPro" id="IPR006225">
    <property type="entry name" value="PsdUridine_synth_RluC/D"/>
</dbReference>
<evidence type="ECO:0000313" key="8">
    <source>
        <dbReference type="EMBL" id="AIV03716.1"/>
    </source>
</evidence>
<feature type="domain" description="RNA-binding S4" evidence="7">
    <location>
        <begin position="13"/>
        <end position="74"/>
    </location>
</feature>
<dbReference type="Gene3D" id="3.10.290.10">
    <property type="entry name" value="RNA-binding S4 domain"/>
    <property type="match status" value="1"/>
</dbReference>
<gene>
    <name evidence="8" type="ORF">MGM1_3440</name>
</gene>
<evidence type="ECO:0000256" key="2">
    <source>
        <dbReference type="ARBA" id="ARBA00010876"/>
    </source>
</evidence>
<dbReference type="Proteomes" id="UP000030066">
    <property type="component" value="Chromosome"/>
</dbReference>
<keyword evidence="3 6" id="KW-0413">Isomerase</keyword>
<dbReference type="SUPFAM" id="SSF55120">
    <property type="entry name" value="Pseudouridine synthase"/>
    <property type="match status" value="1"/>
</dbReference>
<evidence type="ECO:0000256" key="4">
    <source>
        <dbReference type="PIRSR" id="PIRSR606225-1"/>
    </source>
</evidence>
<dbReference type="STRING" id="1318617.MGM1_3440"/>
<dbReference type="CDD" id="cd00165">
    <property type="entry name" value="S4"/>
    <property type="match status" value="1"/>
</dbReference>
<dbReference type="SMART" id="SM00363">
    <property type="entry name" value="S4"/>
    <property type="match status" value="1"/>
</dbReference>
<dbReference type="eggNOG" id="COG0564">
    <property type="taxonomic scope" value="Bacteria"/>
</dbReference>
<protein>
    <recommendedName>
        <fullName evidence="6">Pseudouridine synthase</fullName>
        <ecNumber evidence="6">5.4.99.-</ecNumber>
    </recommendedName>
</protein>
<dbReference type="InterPro" id="IPR050188">
    <property type="entry name" value="RluA_PseudoU_synthase"/>
</dbReference>
<dbReference type="Gene3D" id="3.30.2350.10">
    <property type="entry name" value="Pseudouridine synthase"/>
    <property type="match status" value="1"/>
</dbReference>
<feature type="active site" evidence="4">
    <location>
        <position position="143"/>
    </location>
</feature>
<keyword evidence="9" id="KW-1185">Reference proteome</keyword>
<dbReference type="InterPro" id="IPR020103">
    <property type="entry name" value="PsdUridine_synth_cat_dom_sf"/>
</dbReference>
<dbReference type="NCBIfam" id="TIGR00005">
    <property type="entry name" value="rluA_subfam"/>
    <property type="match status" value="1"/>
</dbReference>
<dbReference type="PANTHER" id="PTHR21600:SF44">
    <property type="entry name" value="RIBOSOMAL LARGE SUBUNIT PSEUDOURIDINE SYNTHASE D"/>
    <property type="match status" value="1"/>
</dbReference>
<dbReference type="Pfam" id="PF01479">
    <property type="entry name" value="S4"/>
    <property type="match status" value="1"/>
</dbReference>
<keyword evidence="5" id="KW-0694">RNA-binding</keyword>
<dbReference type="GO" id="GO:0003723">
    <property type="term" value="F:RNA binding"/>
    <property type="evidence" value="ECO:0007669"/>
    <property type="project" value="UniProtKB-KW"/>
</dbReference>
<dbReference type="GO" id="GO:0000455">
    <property type="term" value="P:enzyme-directed rRNA pseudouridine synthesis"/>
    <property type="evidence" value="ECO:0007669"/>
    <property type="project" value="UniProtKB-ARBA"/>
</dbReference>
<reference evidence="8 9" key="1">
    <citation type="journal article" date="2014" name="PLoS ONE">
        <title>An emerging Mycoplasma associated with trichomoniasis, vaginal infection and disease.</title>
        <authorList>
            <consortium name="Vaginal Microbiome Consortium"/>
            <person name="Fettweis J.M."/>
            <person name="Serrano M.G."/>
            <person name="Huang B."/>
            <person name="Brooks J.P."/>
            <person name="Glascock A.L."/>
            <person name="Sheth N.U."/>
            <person name="Strauss J.F.III."/>
            <person name="Jefferson K.K."/>
            <person name="Buck G.A."/>
        </authorList>
    </citation>
    <scope>NUCLEOTIDE SEQUENCE [LARGE SCALE GENOMIC DNA]</scope>
    <source>
        <strain evidence="8 9">VCU_M1</strain>
    </source>
</reference>
<organism evidence="8 9">
    <name type="scientific">Candidatus Malacoplasma girerdii</name>
    <dbReference type="NCBI Taxonomy" id="1318617"/>
    <lineage>
        <taxon>Bacteria</taxon>
        <taxon>Bacillati</taxon>
        <taxon>Mycoplasmatota</taxon>
        <taxon>Mycoplasmoidales</taxon>
        <taxon>Mycoplasmoidaceae</taxon>
        <taxon>Malacoplasma</taxon>
    </lineage>
</organism>
<evidence type="ECO:0000256" key="6">
    <source>
        <dbReference type="RuleBase" id="RU362028"/>
    </source>
</evidence>
<evidence type="ECO:0000259" key="7">
    <source>
        <dbReference type="SMART" id="SM00363"/>
    </source>
</evidence>
<dbReference type="AlphaFoldDB" id="A0A097SSZ9"/>
<dbReference type="PROSITE" id="PS01129">
    <property type="entry name" value="PSI_RLU"/>
    <property type="match status" value="1"/>
</dbReference>
<evidence type="ECO:0000256" key="1">
    <source>
        <dbReference type="ARBA" id="ARBA00000073"/>
    </source>
</evidence>
<dbReference type="SUPFAM" id="SSF55174">
    <property type="entry name" value="Alpha-L RNA-binding motif"/>
    <property type="match status" value="1"/>
</dbReference>
<dbReference type="PROSITE" id="PS50889">
    <property type="entry name" value="S4"/>
    <property type="match status" value="1"/>
</dbReference>
<dbReference type="InterPro" id="IPR006224">
    <property type="entry name" value="PsdUridine_synth_RluA-like_CS"/>
</dbReference>
<dbReference type="HOGENOM" id="CLU_016902_1_0_14"/>
<dbReference type="PANTHER" id="PTHR21600">
    <property type="entry name" value="MITOCHONDRIAL RNA PSEUDOURIDINE SYNTHASE"/>
    <property type="match status" value="1"/>
</dbReference>
<proteinExistence type="inferred from homology"/>
<comment type="similarity">
    <text evidence="2 6">Belongs to the pseudouridine synthase RluA family.</text>
</comment>